<organism evidence="3 4">
    <name type="scientific">Stephania yunnanensis</name>
    <dbReference type="NCBI Taxonomy" id="152371"/>
    <lineage>
        <taxon>Eukaryota</taxon>
        <taxon>Viridiplantae</taxon>
        <taxon>Streptophyta</taxon>
        <taxon>Embryophyta</taxon>
        <taxon>Tracheophyta</taxon>
        <taxon>Spermatophyta</taxon>
        <taxon>Magnoliopsida</taxon>
        <taxon>Ranunculales</taxon>
        <taxon>Menispermaceae</taxon>
        <taxon>Menispermoideae</taxon>
        <taxon>Cissampelideae</taxon>
        <taxon>Stephania</taxon>
    </lineage>
</organism>
<reference evidence="3 4" key="1">
    <citation type="submission" date="2024-01" db="EMBL/GenBank/DDBJ databases">
        <title>Genome assemblies of Stephania.</title>
        <authorList>
            <person name="Yang L."/>
        </authorList>
    </citation>
    <scope>NUCLEOTIDE SEQUENCE [LARGE SCALE GENOMIC DNA]</scope>
    <source>
        <strain evidence="3">YNDBR</strain>
        <tissue evidence="3">Leaf</tissue>
    </source>
</reference>
<evidence type="ECO:0000256" key="1">
    <source>
        <dbReference type="SAM" id="Phobius"/>
    </source>
</evidence>
<evidence type="ECO:0000313" key="3">
    <source>
        <dbReference type="EMBL" id="KAK9082241.1"/>
    </source>
</evidence>
<evidence type="ECO:0000259" key="2">
    <source>
        <dbReference type="PROSITE" id="PS50156"/>
    </source>
</evidence>
<feature type="transmembrane region" description="Helical" evidence="1">
    <location>
        <begin position="104"/>
        <end position="120"/>
    </location>
</feature>
<gene>
    <name evidence="3" type="ORF">Syun_031593</name>
</gene>
<keyword evidence="1" id="KW-0472">Membrane</keyword>
<dbReference type="Pfam" id="PF22314">
    <property type="entry name" value="NPC1_MLD"/>
    <property type="match status" value="1"/>
</dbReference>
<proteinExistence type="predicted"/>
<keyword evidence="1" id="KW-1133">Transmembrane helix</keyword>
<dbReference type="GO" id="GO:0016020">
    <property type="term" value="C:membrane"/>
    <property type="evidence" value="ECO:0007669"/>
    <property type="project" value="TreeGrafter"/>
</dbReference>
<dbReference type="AlphaFoldDB" id="A0AAP0DWA3"/>
<dbReference type="EMBL" id="JBBNAF010000031">
    <property type="protein sequence ID" value="KAK9082241.1"/>
    <property type="molecule type" value="Genomic_DNA"/>
</dbReference>
<sequence length="121" mass="12949">MTANKHYTSAETCRSAFQSPLDHRTVLGGFSGANYSEASAFLITYPVNNEVDQAGSGNGKAVAWEQDFIEVAKVLLGFSGVFLIMLAVLGSIGFFSAIGVKSTLITMEVIHFLVLAVSYFS</sequence>
<comment type="caution">
    <text evidence="3">The sequence shown here is derived from an EMBL/GenBank/DDBJ whole genome shotgun (WGS) entry which is preliminary data.</text>
</comment>
<feature type="domain" description="SSD" evidence="2">
    <location>
        <begin position="72"/>
        <end position="121"/>
    </location>
</feature>
<dbReference type="Proteomes" id="UP001420932">
    <property type="component" value="Unassembled WGS sequence"/>
</dbReference>
<evidence type="ECO:0000313" key="4">
    <source>
        <dbReference type="Proteomes" id="UP001420932"/>
    </source>
</evidence>
<keyword evidence="1" id="KW-0812">Transmembrane</keyword>
<dbReference type="GO" id="GO:0032934">
    <property type="term" value="F:sterol binding"/>
    <property type="evidence" value="ECO:0007669"/>
    <property type="project" value="TreeGrafter"/>
</dbReference>
<dbReference type="InterPro" id="IPR053956">
    <property type="entry name" value="NPC1_MLD"/>
</dbReference>
<dbReference type="PANTHER" id="PTHR45727:SF2">
    <property type="entry name" value="NPC INTRACELLULAR CHOLESTEROL TRANSPORTER 1"/>
    <property type="match status" value="1"/>
</dbReference>
<name>A0AAP0DWA3_9MAGN</name>
<dbReference type="PROSITE" id="PS50156">
    <property type="entry name" value="SSD"/>
    <property type="match status" value="1"/>
</dbReference>
<dbReference type="PANTHER" id="PTHR45727">
    <property type="entry name" value="NPC INTRACELLULAR CHOLESTEROL TRANSPORTER 1"/>
    <property type="match status" value="1"/>
</dbReference>
<accession>A0AAP0DWA3</accession>
<feature type="transmembrane region" description="Helical" evidence="1">
    <location>
        <begin position="74"/>
        <end position="98"/>
    </location>
</feature>
<keyword evidence="4" id="KW-1185">Reference proteome</keyword>
<protein>
    <recommendedName>
        <fullName evidence="2">SSD domain-containing protein</fullName>
    </recommendedName>
</protein>
<dbReference type="InterPro" id="IPR000731">
    <property type="entry name" value="SSD"/>
</dbReference>
<dbReference type="GO" id="GO:0015918">
    <property type="term" value="P:sterol transport"/>
    <property type="evidence" value="ECO:0007669"/>
    <property type="project" value="TreeGrafter"/>
</dbReference>